<dbReference type="InterPro" id="IPR000537">
    <property type="entry name" value="UbiA_prenyltransferase"/>
</dbReference>
<dbReference type="CDD" id="cd07519">
    <property type="entry name" value="HAD_PTase"/>
    <property type="match status" value="1"/>
</dbReference>
<dbReference type="RefSeq" id="WP_099186518.1">
    <property type="nucleotide sequence ID" value="NZ_BEWI01000032.1"/>
</dbReference>
<gene>
    <name evidence="7" type="ORF">SFOMI_4232</name>
</gene>
<evidence type="ECO:0000313" key="8">
    <source>
        <dbReference type="Proteomes" id="UP000221538"/>
    </source>
</evidence>
<dbReference type="GO" id="GO:0016765">
    <property type="term" value="F:transferase activity, transferring alkyl or aryl (other than methyl) groups"/>
    <property type="evidence" value="ECO:0007669"/>
    <property type="project" value="InterPro"/>
</dbReference>
<keyword evidence="3 6" id="KW-0812">Transmembrane</keyword>
<comment type="subcellular location">
    <subcellularLocation>
        <location evidence="1">Membrane</location>
        <topology evidence="1">Multi-pass membrane protein</topology>
    </subcellularLocation>
</comment>
<comment type="caution">
    <text evidence="7">The sequence shown here is derived from an EMBL/GenBank/DDBJ whole genome shotgun (WGS) entry which is preliminary data.</text>
</comment>
<dbReference type="AlphaFoldDB" id="A0A292ZL23"/>
<dbReference type="GO" id="GO:0016020">
    <property type="term" value="C:membrane"/>
    <property type="evidence" value="ECO:0007669"/>
    <property type="project" value="UniProtKB-SubCell"/>
</dbReference>
<keyword evidence="5 6" id="KW-0472">Membrane</keyword>
<accession>A0A292ZL23</accession>
<dbReference type="InterPro" id="IPR044878">
    <property type="entry name" value="UbiA_sf"/>
</dbReference>
<feature type="transmembrane region" description="Helical" evidence="6">
    <location>
        <begin position="227"/>
        <end position="249"/>
    </location>
</feature>
<dbReference type="SUPFAM" id="SSF56784">
    <property type="entry name" value="HAD-like"/>
    <property type="match status" value="1"/>
</dbReference>
<dbReference type="Gene3D" id="3.40.50.1000">
    <property type="entry name" value="HAD superfamily/HAD-like"/>
    <property type="match status" value="1"/>
</dbReference>
<feature type="transmembrane region" description="Helical" evidence="6">
    <location>
        <begin position="346"/>
        <end position="367"/>
    </location>
</feature>
<dbReference type="Gene3D" id="1.10.357.140">
    <property type="entry name" value="UbiA prenyltransferase"/>
    <property type="match status" value="1"/>
</dbReference>
<evidence type="ECO:0000256" key="6">
    <source>
        <dbReference type="SAM" id="Phobius"/>
    </source>
</evidence>
<evidence type="ECO:0000256" key="3">
    <source>
        <dbReference type="ARBA" id="ARBA00022692"/>
    </source>
</evidence>
<dbReference type="NCBIfam" id="NF006088">
    <property type="entry name" value="PRK08238.1"/>
    <property type="match status" value="1"/>
</dbReference>
<protein>
    <submittedName>
        <fullName evidence="7">Putative membrane protein</fullName>
    </submittedName>
</protein>
<proteinExistence type="predicted"/>
<dbReference type="CDD" id="cd13963">
    <property type="entry name" value="PT_UbiA_2"/>
    <property type="match status" value="1"/>
</dbReference>
<evidence type="ECO:0000256" key="5">
    <source>
        <dbReference type="ARBA" id="ARBA00023136"/>
    </source>
</evidence>
<feature type="transmembrane region" description="Helical" evidence="6">
    <location>
        <begin position="293"/>
        <end position="311"/>
    </location>
</feature>
<evidence type="ECO:0000256" key="1">
    <source>
        <dbReference type="ARBA" id="ARBA00004141"/>
    </source>
</evidence>
<feature type="transmembrane region" description="Helical" evidence="6">
    <location>
        <begin position="323"/>
        <end position="340"/>
    </location>
</feature>
<evidence type="ECO:0000256" key="4">
    <source>
        <dbReference type="ARBA" id="ARBA00022989"/>
    </source>
</evidence>
<reference evidence="7 8" key="1">
    <citation type="journal article" date="2013" name="Biodegradation">
        <title>Occurrence of 4-tert-butylphenol (4-t-BP) biodegradation in an aquatic sample caused by the presence of Spirodela polyrrhiza and isolation of a 4-t-BP-utilizing bacterium.</title>
        <authorList>
            <person name="Ogata Y."/>
            <person name="Toyama T."/>
            <person name="Yu N."/>
            <person name="Wang X."/>
            <person name="Sei K."/>
            <person name="Ike M."/>
        </authorList>
    </citation>
    <scope>NUCLEOTIDE SEQUENCE [LARGE SCALE GENOMIC DNA]</scope>
    <source>
        <strain evidence="7 8">OMI</strain>
    </source>
</reference>
<dbReference type="InterPro" id="IPR023214">
    <property type="entry name" value="HAD_sf"/>
</dbReference>
<evidence type="ECO:0000256" key="2">
    <source>
        <dbReference type="ARBA" id="ARBA00022475"/>
    </source>
</evidence>
<keyword evidence="4 6" id="KW-1133">Transmembrane helix</keyword>
<feature type="transmembrane region" description="Helical" evidence="6">
    <location>
        <begin position="430"/>
        <end position="449"/>
    </location>
</feature>
<sequence length="483" mass="53185">MQVAVQSKPQVNTQCCPLVVDLDGTLIKGDLLVECLISAFNDRPRTIFSSFLRTRWNKAAIKAELADSPDFDPHYLPYDDQVLSLIRAARAEGRPTYLASAADARLVSQIADHLCLFDGWFASDGTTNLSGRAKRDRLVAEFGEGGFDYIGNAMVDVPVWEHAAQGYAVRAPTAAFRHMQRRGRPLKALAEEGASPGLWLRQLRVHQYVKNALVFVPPLIGNEITRLALLQSLCAFVAFSLIASSIYIVNDIVDLHADRRHPSKRGRPLASGQLPIGASLIVSGLLLTLGLLTGAMVSLPLLGVLFGYFALTSAYSFVLKRKFLIDVLALSLLYAVRVIGGSAATGIVMSDWLLAFAVMFFTSLALIKRYTELAKRKDADLGDASNRNYKVSDMTMVMSMAVASAYVSITVLALYFTSPAVNGSYRHPDLLWIICPIMLYWVGRMLMLAHRRLIHDDPVVFALRDRMSSGMVCLVLLIMFAAH</sequence>
<feature type="transmembrane region" description="Helical" evidence="6">
    <location>
        <begin position="461"/>
        <end position="482"/>
    </location>
</feature>
<dbReference type="EMBL" id="BEWI01000032">
    <property type="protein sequence ID" value="GAY23654.1"/>
    <property type="molecule type" value="Genomic_DNA"/>
</dbReference>
<name>A0A292ZL23_SPHSA</name>
<feature type="transmembrane region" description="Helical" evidence="6">
    <location>
        <begin position="269"/>
        <end position="287"/>
    </location>
</feature>
<dbReference type="InterPro" id="IPR036412">
    <property type="entry name" value="HAD-like_sf"/>
</dbReference>
<dbReference type="Proteomes" id="UP000221538">
    <property type="component" value="Unassembled WGS sequence"/>
</dbReference>
<reference evidence="7 8" key="2">
    <citation type="journal article" date="2013" name="Environ. Sci. Technol.">
        <title>The 4-tert-butylphenol-utilizing bacterium Sphingobium fuliginis OMI can degrade bisphenols via phenolic ring hydroxylation and meta-cleavage pathway.</title>
        <authorList>
            <person name="Ogata Y."/>
            <person name="Goda S."/>
            <person name="Toyama T."/>
            <person name="Sei K."/>
            <person name="Ike M."/>
        </authorList>
    </citation>
    <scope>NUCLEOTIDE SEQUENCE [LARGE SCALE GENOMIC DNA]</scope>
    <source>
        <strain evidence="7 8">OMI</strain>
    </source>
</reference>
<organism evidence="7 8">
    <name type="scientific">Sphingobium fuliginis (strain ATCC 27551)</name>
    <dbReference type="NCBI Taxonomy" id="336203"/>
    <lineage>
        <taxon>Bacteria</taxon>
        <taxon>Pseudomonadati</taxon>
        <taxon>Pseudomonadota</taxon>
        <taxon>Alphaproteobacteria</taxon>
        <taxon>Sphingomonadales</taxon>
        <taxon>Sphingomonadaceae</taxon>
        <taxon>Sphingobium</taxon>
    </lineage>
</organism>
<keyword evidence="2" id="KW-1003">Cell membrane</keyword>
<feature type="transmembrane region" description="Helical" evidence="6">
    <location>
        <begin position="397"/>
        <end position="418"/>
    </location>
</feature>
<dbReference type="Pfam" id="PF01040">
    <property type="entry name" value="UbiA"/>
    <property type="match status" value="1"/>
</dbReference>
<evidence type="ECO:0000313" key="7">
    <source>
        <dbReference type="EMBL" id="GAY23654.1"/>
    </source>
</evidence>